<dbReference type="Pfam" id="PF10082">
    <property type="entry name" value="BBP2_2"/>
    <property type="match status" value="2"/>
</dbReference>
<dbReference type="InterPro" id="IPR017467">
    <property type="entry name" value="CHP03016_PEP-CTERM"/>
</dbReference>
<feature type="compositionally biased region" description="Low complexity" evidence="1">
    <location>
        <begin position="188"/>
        <end position="201"/>
    </location>
</feature>
<protein>
    <submittedName>
        <fullName evidence="2">TIGR03016 family PEP-CTERM system-associated outer membrane protein</fullName>
    </submittedName>
</protein>
<accession>A0ABS5Z9B2</accession>
<evidence type="ECO:0000313" key="2">
    <source>
        <dbReference type="EMBL" id="MBU2709906.1"/>
    </source>
</evidence>
<dbReference type="NCBIfam" id="TIGR03016">
    <property type="entry name" value="pepcterm_hypo_1"/>
    <property type="match status" value="1"/>
</dbReference>
<keyword evidence="3" id="KW-1185">Reference proteome</keyword>
<reference evidence="2 3" key="1">
    <citation type="submission" date="2021-04" db="EMBL/GenBank/DDBJ databases">
        <authorList>
            <person name="Pira H."/>
            <person name="Risdian C."/>
            <person name="Wink J."/>
        </authorList>
    </citation>
    <scope>NUCLEOTIDE SEQUENCE [LARGE SCALE GENOMIC DNA]</scope>
    <source>
        <strain evidence="2 3">WH53</strain>
    </source>
</reference>
<name>A0ABS5Z9B2_9GAMM</name>
<organism evidence="2 3">
    <name type="scientific">Zooshikella harenae</name>
    <dbReference type="NCBI Taxonomy" id="2827238"/>
    <lineage>
        <taxon>Bacteria</taxon>
        <taxon>Pseudomonadati</taxon>
        <taxon>Pseudomonadota</taxon>
        <taxon>Gammaproteobacteria</taxon>
        <taxon>Oceanospirillales</taxon>
        <taxon>Zooshikellaceae</taxon>
        <taxon>Zooshikella</taxon>
    </lineage>
</organism>
<evidence type="ECO:0000313" key="3">
    <source>
        <dbReference type="Proteomes" id="UP000690515"/>
    </source>
</evidence>
<dbReference type="InterPro" id="IPR018759">
    <property type="entry name" value="BBP2_2"/>
</dbReference>
<feature type="region of interest" description="Disordered" evidence="1">
    <location>
        <begin position="184"/>
        <end position="203"/>
    </location>
</feature>
<dbReference type="Proteomes" id="UP000690515">
    <property type="component" value="Unassembled WGS sequence"/>
</dbReference>
<sequence length="504" mass="57532">MGTMEHKSHNLVRYRCVFTVSLVVTLSTSMSVFGAQWTIQPTVTVQDTYSDNIDLSNDNEESDQVLEIRPSVRVVGDGSRLKLNFDYALQSLHYLENTNSDETRHQMSGFLQSELLENHLFFDARSSISQQLKNESRGGSSDNISGSSNIDDVYTYELSPYWVQRIGDVAQAQLRYTFNSVEYDDSGDTSSSSDSTQSGVSAVIASQPSQKRVFWSLNYDYSSTDYKTENDTELMSYSGTLGYRWTRKISSYLTLGYESQDNDIESVRHDTDGTFWILGGDWQPSALTSISASFGERYYGNTYGFRASHRRKRSLFVLSYNESQQSTRDQLLLDEGVFICKQGTRDASECRERNPGEQPGPDEEVRDLAQNPVSSLTDDYFINKVGRLDWIYTRGKSQFTLGGYQQRRQYQSRDIDEDTKGVNFDWQWTLNRRTTANFGVDWSESHFDTDDSDNDTIGASIGLHRRLSRDLDGSIRFSSTHRSSNVDENEYTENRISVSVRKTF</sequence>
<gene>
    <name evidence="2" type="ORF">KCG35_02425</name>
</gene>
<proteinExistence type="predicted"/>
<dbReference type="EMBL" id="JAGSOY010000003">
    <property type="protein sequence ID" value="MBU2709906.1"/>
    <property type="molecule type" value="Genomic_DNA"/>
</dbReference>
<comment type="caution">
    <text evidence="2">The sequence shown here is derived from an EMBL/GenBank/DDBJ whole genome shotgun (WGS) entry which is preliminary data.</text>
</comment>
<dbReference type="RefSeq" id="WP_215818069.1">
    <property type="nucleotide sequence ID" value="NZ_JAGSOY010000003.1"/>
</dbReference>
<evidence type="ECO:0000256" key="1">
    <source>
        <dbReference type="SAM" id="MobiDB-lite"/>
    </source>
</evidence>